<dbReference type="SMART" id="SM00834">
    <property type="entry name" value="CxxC_CXXC_SSSS"/>
    <property type="match status" value="1"/>
</dbReference>
<dbReference type="NCBIfam" id="TIGR02605">
    <property type="entry name" value="CxxC_CxxC_SSSS"/>
    <property type="match status" value="1"/>
</dbReference>
<name>A0A1H3BEH1_9ACTN</name>
<gene>
    <name evidence="3" type="ORF">SAMN05660209_00393</name>
</gene>
<dbReference type="AlphaFoldDB" id="A0A1H3BEH1"/>
<protein>
    <submittedName>
        <fullName evidence="3">Putative regulatory protein, FmdB family</fullName>
    </submittedName>
</protein>
<evidence type="ECO:0000313" key="4">
    <source>
        <dbReference type="Proteomes" id="UP000198921"/>
    </source>
</evidence>
<feature type="domain" description="Putative regulatory protein FmdB zinc ribbon" evidence="2">
    <location>
        <begin position="1"/>
        <end position="41"/>
    </location>
</feature>
<dbReference type="RefSeq" id="WP_091150848.1">
    <property type="nucleotide sequence ID" value="NZ_FNOT01000001.1"/>
</dbReference>
<feature type="region of interest" description="Disordered" evidence="1">
    <location>
        <begin position="52"/>
        <end position="92"/>
    </location>
</feature>
<feature type="compositionally biased region" description="Low complexity" evidence="1">
    <location>
        <begin position="63"/>
        <end position="79"/>
    </location>
</feature>
<evidence type="ECO:0000259" key="2">
    <source>
        <dbReference type="SMART" id="SM00834"/>
    </source>
</evidence>
<dbReference type="Pfam" id="PF09723">
    <property type="entry name" value="Zn_ribbon_8"/>
    <property type="match status" value="1"/>
</dbReference>
<evidence type="ECO:0000256" key="1">
    <source>
        <dbReference type="SAM" id="MobiDB-lite"/>
    </source>
</evidence>
<reference evidence="4" key="1">
    <citation type="submission" date="2016-10" db="EMBL/GenBank/DDBJ databases">
        <authorList>
            <person name="Varghese N."/>
            <person name="Submissions S."/>
        </authorList>
    </citation>
    <scope>NUCLEOTIDE SEQUENCE [LARGE SCALE GENOMIC DNA]</scope>
    <source>
        <strain evidence="4">DSM 45422</strain>
    </source>
</reference>
<evidence type="ECO:0000313" key="3">
    <source>
        <dbReference type="EMBL" id="SDX39794.1"/>
    </source>
</evidence>
<sequence length="92" mass="9658">MASYLYRCGACGPWEVLRPIGTAEPTSTCPSCGAAGRRQYTPPLLSRIPTAVASARRREEASADAPAVTTAVPPAAGRPVARDPRWGALPRP</sequence>
<proteinExistence type="predicted"/>
<dbReference type="OrthoDB" id="9792898at2"/>
<dbReference type="Proteomes" id="UP000198921">
    <property type="component" value="Unassembled WGS sequence"/>
</dbReference>
<dbReference type="EMBL" id="FNOT01000001">
    <property type="protein sequence ID" value="SDX39794.1"/>
    <property type="molecule type" value="Genomic_DNA"/>
</dbReference>
<dbReference type="STRING" id="1137993.SAMN05660209_00393"/>
<organism evidence="3 4">
    <name type="scientific">Geodermatophilus africanus</name>
    <dbReference type="NCBI Taxonomy" id="1137993"/>
    <lineage>
        <taxon>Bacteria</taxon>
        <taxon>Bacillati</taxon>
        <taxon>Actinomycetota</taxon>
        <taxon>Actinomycetes</taxon>
        <taxon>Geodermatophilales</taxon>
        <taxon>Geodermatophilaceae</taxon>
        <taxon>Geodermatophilus</taxon>
    </lineage>
</organism>
<accession>A0A1H3BEH1</accession>
<keyword evidence="4" id="KW-1185">Reference proteome</keyword>
<dbReference type="InterPro" id="IPR013429">
    <property type="entry name" value="Regulatory_FmdB_Zinc_ribbon"/>
</dbReference>